<dbReference type="RefSeq" id="WP_092886198.1">
    <property type="nucleotide sequence ID" value="NZ_CP061498.1"/>
</dbReference>
<proteinExistence type="predicted"/>
<accession>A0A1H2URL0</accession>
<evidence type="ECO:0000313" key="1">
    <source>
        <dbReference type="EMBL" id="SDW58732.1"/>
    </source>
</evidence>
<name>A0A1H2URL0_9RHOB</name>
<keyword evidence="1" id="KW-0966">Cell projection</keyword>
<sequence>MGSALKLEVFAQSAAVASATWMTSEQIEAARQAAFEEGYASGWQDSTDQLNTGRRSADEAFEASLQGLAFTHEEVRRELMTALHPLIMAMTTAILPTIARHGLPGMVADLIAENAGGMIAEPLLLTCHPDDQDILETKLEGLALPPLRVVAEPALASGQISRQWPDHACSVDLARLLDATRHAVETFFEARNEENSDD</sequence>
<dbReference type="AlphaFoldDB" id="A0A1H2URL0"/>
<gene>
    <name evidence="1" type="ORF">SAMN04488238_102474</name>
</gene>
<dbReference type="Proteomes" id="UP000198539">
    <property type="component" value="Unassembled WGS sequence"/>
</dbReference>
<protein>
    <submittedName>
        <fullName evidence="1">Flagellar assembly protein FliH</fullName>
    </submittedName>
</protein>
<keyword evidence="1" id="KW-0282">Flagellum</keyword>
<reference evidence="1 2" key="1">
    <citation type="submission" date="2016-10" db="EMBL/GenBank/DDBJ databases">
        <authorList>
            <person name="de Groot N.N."/>
        </authorList>
    </citation>
    <scope>NUCLEOTIDE SEQUENCE [LARGE SCALE GENOMIC DNA]</scope>
    <source>
        <strain evidence="1 2">CGMCC 1.8894</strain>
    </source>
</reference>
<keyword evidence="1" id="KW-0969">Cilium</keyword>
<dbReference type="STRING" id="564137.SAMN04488238_102474"/>
<keyword evidence="2" id="KW-1185">Reference proteome</keyword>
<organism evidence="1 2">
    <name type="scientific">Roseicitreum antarcticum</name>
    <dbReference type="NCBI Taxonomy" id="564137"/>
    <lineage>
        <taxon>Bacteria</taxon>
        <taxon>Pseudomonadati</taxon>
        <taxon>Pseudomonadota</taxon>
        <taxon>Alphaproteobacteria</taxon>
        <taxon>Rhodobacterales</taxon>
        <taxon>Paracoccaceae</taxon>
        <taxon>Roseicitreum</taxon>
    </lineage>
</organism>
<dbReference type="OrthoDB" id="7870971at2"/>
<evidence type="ECO:0000313" key="2">
    <source>
        <dbReference type="Proteomes" id="UP000198539"/>
    </source>
</evidence>
<dbReference type="EMBL" id="FNOM01000002">
    <property type="protein sequence ID" value="SDW58732.1"/>
    <property type="molecule type" value="Genomic_DNA"/>
</dbReference>